<dbReference type="Proteomes" id="UP001213681">
    <property type="component" value="Unassembled WGS sequence"/>
</dbReference>
<dbReference type="Pfam" id="PF00144">
    <property type="entry name" value="Beta-lactamase"/>
    <property type="match status" value="1"/>
</dbReference>
<dbReference type="AlphaFoldDB" id="A0AAD6FZE2"/>
<reference evidence="4" key="1">
    <citation type="submission" date="2022-12" db="EMBL/GenBank/DDBJ databases">
        <authorList>
            <person name="Petersen C."/>
        </authorList>
    </citation>
    <scope>NUCLEOTIDE SEQUENCE</scope>
    <source>
        <strain evidence="4">IBT 16125</strain>
    </source>
</reference>
<dbReference type="RefSeq" id="XP_056761975.1">
    <property type="nucleotide sequence ID" value="XM_056913126.1"/>
</dbReference>
<dbReference type="Pfam" id="PF26335">
    <property type="entry name" value="ARB_00930_C"/>
    <property type="match status" value="1"/>
</dbReference>
<organism evidence="4 5">
    <name type="scientific">Penicillium daleae</name>
    <dbReference type="NCBI Taxonomy" id="63821"/>
    <lineage>
        <taxon>Eukaryota</taxon>
        <taxon>Fungi</taxon>
        <taxon>Dikarya</taxon>
        <taxon>Ascomycota</taxon>
        <taxon>Pezizomycotina</taxon>
        <taxon>Eurotiomycetes</taxon>
        <taxon>Eurotiomycetidae</taxon>
        <taxon>Eurotiales</taxon>
        <taxon>Aspergillaceae</taxon>
        <taxon>Penicillium</taxon>
    </lineage>
</organism>
<feature type="domain" description="Beta-lactamase-like ARB-00930-like C-terminal" evidence="3">
    <location>
        <begin position="429"/>
        <end position="569"/>
    </location>
</feature>
<evidence type="ECO:0008006" key="6">
    <source>
        <dbReference type="Google" id="ProtNLM"/>
    </source>
</evidence>
<keyword evidence="1" id="KW-0732">Signal</keyword>
<dbReference type="InterPro" id="IPR051478">
    <property type="entry name" value="Beta-lactamase-like_AB/R"/>
</dbReference>
<accession>A0AAD6FZE2</accession>
<evidence type="ECO:0000313" key="4">
    <source>
        <dbReference type="EMBL" id="KAJ5438746.1"/>
    </source>
</evidence>
<evidence type="ECO:0000259" key="3">
    <source>
        <dbReference type="Pfam" id="PF26335"/>
    </source>
</evidence>
<comment type="caution">
    <text evidence="4">The sequence shown here is derived from an EMBL/GenBank/DDBJ whole genome shotgun (WGS) entry which is preliminary data.</text>
</comment>
<dbReference type="Gene3D" id="3.40.710.10">
    <property type="entry name" value="DD-peptidase/beta-lactamase superfamily"/>
    <property type="match status" value="1"/>
</dbReference>
<dbReference type="InterPro" id="IPR012338">
    <property type="entry name" value="Beta-lactam/transpept-like"/>
</dbReference>
<feature type="chain" id="PRO_5041962245" description="Beta-lactamase-related domain-containing protein" evidence="1">
    <location>
        <begin position="22"/>
        <end position="570"/>
    </location>
</feature>
<dbReference type="InterPro" id="IPR001466">
    <property type="entry name" value="Beta-lactam-related"/>
</dbReference>
<dbReference type="InterPro" id="IPR058664">
    <property type="entry name" value="ARB_00930-like_C"/>
</dbReference>
<reference evidence="4" key="2">
    <citation type="journal article" date="2023" name="IMA Fungus">
        <title>Comparative genomic study of the Penicillium genus elucidates a diverse pangenome and 15 lateral gene transfer events.</title>
        <authorList>
            <person name="Petersen C."/>
            <person name="Sorensen T."/>
            <person name="Nielsen M.R."/>
            <person name="Sondergaard T.E."/>
            <person name="Sorensen J.L."/>
            <person name="Fitzpatrick D.A."/>
            <person name="Frisvad J.C."/>
            <person name="Nielsen K.L."/>
        </authorList>
    </citation>
    <scope>NUCLEOTIDE SEQUENCE</scope>
    <source>
        <strain evidence="4">IBT 16125</strain>
    </source>
</reference>
<gene>
    <name evidence="4" type="ORF">N7458_009744</name>
</gene>
<sequence>MLSFTTSFISISLALFSSASAQSPNYCPLLGPVYPPPTDLSNDPTFATAVLDITSILDQTTSNGSLSKNSISVQIFDATHAGPLLNFAYTANNINTTLGVSTVDQDTVFRVGSVSKLWTIVLFLVEEGLWPFQEPIVRFIPELHEAASKLQWDPRKRRDAIDYVHWGEVSMGELASHLAGIARDYGVLDLSGMASQMEQLGFPPLQPSEIPPCGNPNPCSREQFFNGLLQSHPIVPTSSTPVYSNAAFQILAYALEAMTDQSYEELLQRDIIAPLGLNGTYYTTPNTSLGVIPNDSGEYWWNFDLGDEGPAGGIYSSTRDMATLGQAILSSSLFPKFITRRWMKPATHTSSLDYSVGAPWEIVSFGDERPIDIYSKAGDIGTYSSIIALSPDHNVGFTVLAAGADGHAKVALASDLISALLLPALEASAKNQAAARYAGEYTATDSTNSSIAITTDDGPGLLITSWVNNRTDMIQSLMTLGHVSDPSTFGIRLYPTGLESPGQISFRALMPPSLSTAGNGPFTSSCITWVTVDGQVYGNVGIDEFVFNMDERGVVNGIIPRVLRTTLRKT</sequence>
<dbReference type="GeneID" id="81603369"/>
<dbReference type="SUPFAM" id="SSF56601">
    <property type="entry name" value="beta-lactamase/transpeptidase-like"/>
    <property type="match status" value="1"/>
</dbReference>
<feature type="signal peptide" evidence="1">
    <location>
        <begin position="1"/>
        <end position="21"/>
    </location>
</feature>
<protein>
    <recommendedName>
        <fullName evidence="6">Beta-lactamase-related domain-containing protein</fullName>
    </recommendedName>
</protein>
<dbReference type="EMBL" id="JAPVEA010000008">
    <property type="protein sequence ID" value="KAJ5438746.1"/>
    <property type="molecule type" value="Genomic_DNA"/>
</dbReference>
<feature type="domain" description="Beta-lactamase-related" evidence="2">
    <location>
        <begin position="102"/>
        <end position="417"/>
    </location>
</feature>
<keyword evidence="5" id="KW-1185">Reference proteome</keyword>
<proteinExistence type="predicted"/>
<dbReference type="PANTHER" id="PTHR22935">
    <property type="entry name" value="PENICILLIN-BINDING PROTEIN"/>
    <property type="match status" value="1"/>
</dbReference>
<name>A0AAD6FZE2_9EURO</name>
<evidence type="ECO:0000256" key="1">
    <source>
        <dbReference type="SAM" id="SignalP"/>
    </source>
</evidence>
<dbReference type="PANTHER" id="PTHR22935:SF97">
    <property type="entry name" value="BETA-LACTAMASE-RELATED DOMAIN-CONTAINING PROTEIN"/>
    <property type="match status" value="1"/>
</dbReference>
<evidence type="ECO:0000259" key="2">
    <source>
        <dbReference type="Pfam" id="PF00144"/>
    </source>
</evidence>
<evidence type="ECO:0000313" key="5">
    <source>
        <dbReference type="Proteomes" id="UP001213681"/>
    </source>
</evidence>